<evidence type="ECO:0000256" key="1">
    <source>
        <dbReference type="SAM" id="MobiDB-lite"/>
    </source>
</evidence>
<accession>A0A8J8C996</accession>
<feature type="compositionally biased region" description="Polar residues" evidence="1">
    <location>
        <begin position="43"/>
        <end position="54"/>
    </location>
</feature>
<proteinExistence type="predicted"/>
<evidence type="ECO:0000313" key="2">
    <source>
        <dbReference type="EMBL" id="MBV0925270.1"/>
    </source>
</evidence>
<gene>
    <name evidence="2" type="ORF">KTS45_13780</name>
</gene>
<sequence>MRRRALLTSLAAGVAGVAGCSFEVGETEEPSSVTPADRPTPDPSNTDSPATATNAGGDPPRPETLTRVINLETGPRTYALDSWIHAPEGGQVSLWFDRTATPSHPARLRGWFQNGTDAEETFTLGKIPMVGRIHGRPPADHGDDDALHLAPTRNNDLARRVPAVVRADSGYWRADEMGPWMARTARLGPGEWARLEYHLVGSPGMRGRPTGTYRFGGDTSLNVWDSNSPGPSVNSRFAGRSVPTFPSGGQVQWYHEAGPGTAAFVRPSTERLELDGRVDFEMVNHSRETLQCGHWSLYKLVDGEWFYVAPRTHTDDCRGLPPGGTKQWSLWASQGEPIACGEDCTNSGLSQGHLGGGEYAAVAGYGHPVPQSGALVELIGDPVSVEPTPDAIVRRDGATVTVTTDQFDDGQHPPDGTLTLERTGTAAERLIAEQVMAGTGVGAGRGLRNTLPFLTPETDRVLLRTDAHVVDDVVGYDEQRRRFTFRGEAYVVSRGTGER</sequence>
<dbReference type="PROSITE" id="PS51257">
    <property type="entry name" value="PROKAR_LIPOPROTEIN"/>
    <property type="match status" value="1"/>
</dbReference>
<organism evidence="2 3">
    <name type="scientific">Haloarcula limicola</name>
    <dbReference type="NCBI Taxonomy" id="1429915"/>
    <lineage>
        <taxon>Archaea</taxon>
        <taxon>Methanobacteriati</taxon>
        <taxon>Methanobacteriota</taxon>
        <taxon>Stenosarchaea group</taxon>
        <taxon>Halobacteria</taxon>
        <taxon>Halobacteriales</taxon>
        <taxon>Haloarculaceae</taxon>
        <taxon>Haloarcula</taxon>
    </lineage>
</organism>
<dbReference type="OrthoDB" id="201863at2157"/>
<dbReference type="EMBL" id="JAHQXF010000002">
    <property type="protein sequence ID" value="MBV0925270.1"/>
    <property type="molecule type" value="Genomic_DNA"/>
</dbReference>
<name>A0A8J8C996_9EURY</name>
<keyword evidence="3" id="KW-1185">Reference proteome</keyword>
<dbReference type="AlphaFoldDB" id="A0A8J8C996"/>
<comment type="caution">
    <text evidence="2">The sequence shown here is derived from an EMBL/GenBank/DDBJ whole genome shotgun (WGS) entry which is preliminary data.</text>
</comment>
<reference evidence="2 3" key="1">
    <citation type="submission" date="2021-06" db="EMBL/GenBank/DDBJ databases">
        <title>New haloarchaea isolates fom saline soil.</title>
        <authorList>
            <person name="Duran-Viseras A."/>
            <person name="Sanchez-Porro C.S."/>
            <person name="Ventosa A."/>
        </authorList>
    </citation>
    <scope>NUCLEOTIDE SEQUENCE [LARGE SCALE GENOMIC DNA]</scope>
    <source>
        <strain evidence="2 3">JCM 183640</strain>
    </source>
</reference>
<feature type="region of interest" description="Disordered" evidence="1">
    <location>
        <begin position="22"/>
        <end position="63"/>
    </location>
</feature>
<evidence type="ECO:0000313" key="3">
    <source>
        <dbReference type="Proteomes" id="UP000766550"/>
    </source>
</evidence>
<dbReference type="RefSeq" id="WP_162318105.1">
    <property type="nucleotide sequence ID" value="NZ_JAHQXF010000002.1"/>
</dbReference>
<dbReference type="Proteomes" id="UP000766550">
    <property type="component" value="Unassembled WGS sequence"/>
</dbReference>
<protein>
    <submittedName>
        <fullName evidence="2">Uncharacterized protein</fullName>
    </submittedName>
</protein>